<evidence type="ECO:0000256" key="1">
    <source>
        <dbReference type="SAM" id="SignalP"/>
    </source>
</evidence>
<gene>
    <name evidence="2" type="ORF">GCM10011273_07790</name>
</gene>
<protein>
    <submittedName>
        <fullName evidence="2">Uncharacterized protein</fullName>
    </submittedName>
</protein>
<feature type="chain" id="PRO_5037915707" evidence="1">
    <location>
        <begin position="25"/>
        <end position="139"/>
    </location>
</feature>
<dbReference type="EMBL" id="BMZB01000001">
    <property type="protein sequence ID" value="GGZ24932.1"/>
    <property type="molecule type" value="Genomic_DNA"/>
</dbReference>
<dbReference type="RefSeq" id="WP_189485039.1">
    <property type="nucleotide sequence ID" value="NZ_BMZB01000001.1"/>
</dbReference>
<keyword evidence="1" id="KW-0732">Signal</keyword>
<keyword evidence="3" id="KW-1185">Reference proteome</keyword>
<accession>A0A918UPF9</accession>
<evidence type="ECO:0000313" key="2">
    <source>
        <dbReference type="EMBL" id="GGZ24932.1"/>
    </source>
</evidence>
<dbReference type="Gene3D" id="3.60.15.10">
    <property type="entry name" value="Ribonuclease Z/Hydroxyacylglutathione hydrolase-like"/>
    <property type="match status" value="1"/>
</dbReference>
<reference evidence="2" key="1">
    <citation type="journal article" date="2014" name="Int. J. Syst. Evol. Microbiol.">
        <title>Complete genome sequence of Corynebacterium casei LMG S-19264T (=DSM 44701T), isolated from a smear-ripened cheese.</title>
        <authorList>
            <consortium name="US DOE Joint Genome Institute (JGI-PGF)"/>
            <person name="Walter F."/>
            <person name="Albersmeier A."/>
            <person name="Kalinowski J."/>
            <person name="Ruckert C."/>
        </authorList>
    </citation>
    <scope>NUCLEOTIDE SEQUENCE</scope>
    <source>
        <strain evidence="2">KCTC 32296</strain>
    </source>
</reference>
<reference evidence="2" key="2">
    <citation type="submission" date="2020-09" db="EMBL/GenBank/DDBJ databases">
        <authorList>
            <person name="Sun Q."/>
            <person name="Kim S."/>
        </authorList>
    </citation>
    <scope>NUCLEOTIDE SEQUENCE</scope>
    <source>
        <strain evidence="2">KCTC 32296</strain>
    </source>
</reference>
<proteinExistence type="predicted"/>
<evidence type="ECO:0000313" key="3">
    <source>
        <dbReference type="Proteomes" id="UP000662572"/>
    </source>
</evidence>
<dbReference type="AlphaFoldDB" id="A0A918UPF9"/>
<organism evidence="2 3">
    <name type="scientific">Asticcacaulis endophyticus</name>
    <dbReference type="NCBI Taxonomy" id="1395890"/>
    <lineage>
        <taxon>Bacteria</taxon>
        <taxon>Pseudomonadati</taxon>
        <taxon>Pseudomonadota</taxon>
        <taxon>Alphaproteobacteria</taxon>
        <taxon>Caulobacterales</taxon>
        <taxon>Caulobacteraceae</taxon>
        <taxon>Asticcacaulis</taxon>
    </lineage>
</organism>
<name>A0A918UPF9_9CAUL</name>
<dbReference type="InterPro" id="IPR036866">
    <property type="entry name" value="RibonucZ/Hydroxyglut_hydro"/>
</dbReference>
<feature type="signal peptide" evidence="1">
    <location>
        <begin position="1"/>
        <end position="24"/>
    </location>
</feature>
<sequence>MYTSIRTIIAASLLSALLTVPSLAEPIVARPSVSGFDTVMVGGTRVTALYKGYVSGVHRDQVAHAYARLISANMTSPSPLAPQIAAFVVDDGDKVTLVCVNGVEPTPAVRGYLMSSLVAAGYSPEDIDEIRAADADLSL</sequence>
<comment type="caution">
    <text evidence="2">The sequence shown here is derived from an EMBL/GenBank/DDBJ whole genome shotgun (WGS) entry which is preliminary data.</text>
</comment>
<dbReference type="Proteomes" id="UP000662572">
    <property type="component" value="Unassembled WGS sequence"/>
</dbReference>